<name>W0RTJ9_9BACT</name>
<feature type="compositionally biased region" description="Polar residues" evidence="4">
    <location>
        <begin position="157"/>
        <end position="166"/>
    </location>
</feature>
<evidence type="ECO:0000256" key="2">
    <source>
        <dbReference type="ARBA" id="ARBA00023136"/>
    </source>
</evidence>
<sequence>MSRHRLLRAARTARALLYIGSLAAASAEFAIPAVASAQVGATTDILSGTVKNAQGQPLAGATVTAISVETQLTRTKTTDAKGHYVIVFPDGGGRYQLTVRAIGVQPRTLLVQRSVDEDQLITNVTMGGSSVQQLSAVTVRDNARDRGLGNANDRPTPGSQERTFNPDQLSKLPLADASDLAAIAALTPGVVGITGSDSTSNAFSVAGQRLTDNNVTLDGLSFGSGSVPQDAVRNTRVITNTYDAARGQFSGGQIASTTRRGTNLVQGSFTDQFRDPSLAFQSAEAGAFGRAYHQNTLSGGLGGPIIKNKLFVFGSFQVRGRTDPLQSLLSANAATLQRLGVSPDSVGQFLGALSRYGIAPTTSSIPGDRSNDQNQLFLRFDGRLTESHTLMLRFDGQWNDAAAQRIASLGLPSSGGSQTRNGFGVMASLTSQLTLFNGAVINEIRAYRSTADQQSDPYLSLPAGRVQILSALSDNALSTSTLQFGGNAGLPQASDNVTFESSDELSFIPAGSGHRFKLGALLNHVQNDQDFTANRLGTFTYNSLADFLANRPSQYTRTLTPQQRNGQSTNAALYAGDTWRWKPTVQLTYGVRLEGSEYGGAPALNPQVEQFFGYRTDRFPTEVHLSPRIGFSWSPRWNTTSGTPEQQGRVAGNNGGGSGGRGNGGGGGGRFGGGFGGAGGGPATTFRGGVGEFRALAPTQVFSSAQSATGLSNTESQLVCIGAAVPTPDFSAYALGTAALPTQCAGGLASSPINTARPNVTVIDPGFQAPRSWRGSLGVTQRVKERLSLSLDLNYARGVAQYGFRDANLDATPEFTLRAEGGRPVFVPAATIVPTTGAVSLFASRVHPEFGRVLVATSNLASDTKQATLGLNAFTRRGIQANLSYTFMRSRDQTSFPGGFGGFGVANTTAGDPNVSAWGRSDLERRHQIQAIVSWPAVSWLEVSAVGRLSSGSPYTPVVGGDINGDGSRNDQAFVFDPASAPDTAVANGMRRLLAAAPSAVSDCLTRSLGKVAGRASCTGPWQPSLDLSANFRPTFLNLDRRLTLTVSTQNLLGGLDQLVHGVDNLHGWGSQVRPDATLLTVRGFDPQAQAFRYTVNERFGQTRGSANAFRVPFQLSLQARLAVGPDPVRDRLRGVFGGATAANGRSALDRLASAMPSVVDSVLARKDSLALTDSQVVKLRALGDSVKQVNGPLADSLSAMLQKAGSNPDPRTLMGTAGPLLQRLRQSSTQATRAVQAILTPEQWALLPESVRNANRGRGGFGGPGGPGGEGRRPIP</sequence>
<dbReference type="InterPro" id="IPR036942">
    <property type="entry name" value="Beta-barrel_TonB_sf"/>
</dbReference>
<feature type="chain" id="PRO_5004794812" description="TonB-dependent transporter Oar-like beta-barrel domain-containing protein" evidence="5">
    <location>
        <begin position="38"/>
        <end position="1277"/>
    </location>
</feature>
<feature type="compositionally biased region" description="Gly residues" evidence="4">
    <location>
        <begin position="653"/>
        <end position="680"/>
    </location>
</feature>
<evidence type="ECO:0000313" key="7">
    <source>
        <dbReference type="EMBL" id="AHG92913.1"/>
    </source>
</evidence>
<dbReference type="RefSeq" id="WP_025414229.1">
    <property type="nucleotide sequence ID" value="NZ_CP007129.1"/>
</dbReference>
<reference evidence="7 8" key="1">
    <citation type="journal article" date="2014" name="Genome Announc.">
        <title>Genome Sequence and Methylome of Soil Bacterium Gemmatirosa kalamazoonensis KBS708T, a Member of the Rarely Cultivated Gemmatimonadetes Phylum.</title>
        <authorList>
            <person name="Debruyn J.M."/>
            <person name="Radosevich M."/>
            <person name="Wommack K.E."/>
            <person name="Polson S.W."/>
            <person name="Hauser L.J."/>
            <person name="Fawaz M.N."/>
            <person name="Korlach J."/>
            <person name="Tsai Y.C."/>
        </authorList>
    </citation>
    <scope>NUCLEOTIDE SEQUENCE [LARGE SCALE GENOMIC DNA]</scope>
    <source>
        <strain evidence="7 8">KBS708</strain>
        <plasmid evidence="8">Plasmid 1</plasmid>
    </source>
</reference>
<dbReference type="GO" id="GO:0009279">
    <property type="term" value="C:cell outer membrane"/>
    <property type="evidence" value="ECO:0007669"/>
    <property type="project" value="UniProtKB-SubCell"/>
</dbReference>
<feature type="region of interest" description="Disordered" evidence="4">
    <location>
        <begin position="633"/>
        <end position="680"/>
    </location>
</feature>
<accession>W0RTJ9</accession>
<evidence type="ECO:0000256" key="5">
    <source>
        <dbReference type="SAM" id="SignalP"/>
    </source>
</evidence>
<dbReference type="OrthoDB" id="9768147at2"/>
<keyword evidence="7" id="KW-0614">Plasmid</keyword>
<keyword evidence="3" id="KW-0998">Cell outer membrane</keyword>
<feature type="domain" description="TonB-dependent transporter Oar-like beta-barrel" evidence="6">
    <location>
        <begin position="368"/>
        <end position="1031"/>
    </location>
</feature>
<evidence type="ECO:0000256" key="1">
    <source>
        <dbReference type="ARBA" id="ARBA00004442"/>
    </source>
</evidence>
<comment type="subcellular location">
    <subcellularLocation>
        <location evidence="1">Cell outer membrane</location>
    </subcellularLocation>
</comment>
<keyword evidence="5" id="KW-0732">Signal</keyword>
<feature type="region of interest" description="Disordered" evidence="4">
    <location>
        <begin position="1256"/>
        <end position="1277"/>
    </location>
</feature>
<dbReference type="Gene3D" id="2.40.170.20">
    <property type="entry name" value="TonB-dependent receptor, beta-barrel domain"/>
    <property type="match status" value="1"/>
</dbReference>
<gene>
    <name evidence="7" type="ORF">J421_5378</name>
</gene>
<feature type="signal peptide" evidence="5">
    <location>
        <begin position="1"/>
        <end position="37"/>
    </location>
</feature>
<dbReference type="Gene3D" id="2.60.40.1120">
    <property type="entry name" value="Carboxypeptidase-like, regulatory domain"/>
    <property type="match status" value="1"/>
</dbReference>
<organism evidence="7 8">
    <name type="scientific">Gemmatirosa kalamazoonensis</name>
    <dbReference type="NCBI Taxonomy" id="861299"/>
    <lineage>
        <taxon>Bacteria</taxon>
        <taxon>Pseudomonadati</taxon>
        <taxon>Gemmatimonadota</taxon>
        <taxon>Gemmatimonadia</taxon>
        <taxon>Gemmatimonadales</taxon>
        <taxon>Gemmatimonadaceae</taxon>
        <taxon>Gemmatirosa</taxon>
    </lineage>
</organism>
<feature type="region of interest" description="Disordered" evidence="4">
    <location>
        <begin position="142"/>
        <end position="166"/>
    </location>
</feature>
<feature type="compositionally biased region" description="Gly residues" evidence="4">
    <location>
        <begin position="1258"/>
        <end position="1270"/>
    </location>
</feature>
<keyword evidence="8" id="KW-1185">Reference proteome</keyword>
<proteinExistence type="predicted"/>
<dbReference type="SUPFAM" id="SSF56935">
    <property type="entry name" value="Porins"/>
    <property type="match status" value="1"/>
</dbReference>
<dbReference type="SUPFAM" id="SSF49464">
    <property type="entry name" value="Carboxypeptidase regulatory domain-like"/>
    <property type="match status" value="1"/>
</dbReference>
<evidence type="ECO:0000313" key="8">
    <source>
        <dbReference type="Proteomes" id="UP000019151"/>
    </source>
</evidence>
<dbReference type="Pfam" id="PF13620">
    <property type="entry name" value="CarboxypepD_reg"/>
    <property type="match status" value="1"/>
</dbReference>
<dbReference type="InterPro" id="IPR057601">
    <property type="entry name" value="Oar-like_b-barrel"/>
</dbReference>
<keyword evidence="2" id="KW-0472">Membrane</keyword>
<evidence type="ECO:0000259" key="6">
    <source>
        <dbReference type="Pfam" id="PF25183"/>
    </source>
</evidence>
<evidence type="ECO:0000256" key="3">
    <source>
        <dbReference type="ARBA" id="ARBA00023237"/>
    </source>
</evidence>
<dbReference type="AlphaFoldDB" id="W0RTJ9"/>
<geneLocation type="plasmid" evidence="7 8">
    <name>1</name>
</geneLocation>
<dbReference type="Pfam" id="PF25183">
    <property type="entry name" value="OMP_b-brl_4"/>
    <property type="match status" value="1"/>
</dbReference>
<dbReference type="EMBL" id="CP007129">
    <property type="protein sequence ID" value="AHG92913.1"/>
    <property type="molecule type" value="Genomic_DNA"/>
</dbReference>
<dbReference type="InterPro" id="IPR008969">
    <property type="entry name" value="CarboxyPept-like_regulatory"/>
</dbReference>
<protein>
    <recommendedName>
        <fullName evidence="6">TonB-dependent transporter Oar-like beta-barrel domain-containing protein</fullName>
    </recommendedName>
</protein>
<dbReference type="HOGENOM" id="CLU_268823_0_0_0"/>
<evidence type="ECO:0000256" key="4">
    <source>
        <dbReference type="SAM" id="MobiDB-lite"/>
    </source>
</evidence>
<dbReference type="KEGG" id="gba:J421_5378"/>
<dbReference type="Proteomes" id="UP000019151">
    <property type="component" value="Plasmid 1"/>
</dbReference>
<feature type="compositionally biased region" description="Polar residues" evidence="4">
    <location>
        <begin position="635"/>
        <end position="646"/>
    </location>
</feature>
<dbReference type="InParanoid" id="W0RTJ9"/>